<sequence length="573" mass="64775">MGARCCTLSQGQRTEPLAVASRIRKAAKTNNLKTYKEFQDAYTLKAAVRPGASALSANLKELGKVFVCRKLKKANVPCKTSTDVANYCKALSDLEHPHLCRFIEAFEDTTYIYMIYEKAGTKTLFEHILERASLTEEEAADYLHQAAMALSVSHSQGIVHGRLSPKSLILDEEDPTEEDCDVQIKICDMGQGFILRPLLFATEETKEGLEVEQYACSPEYVQQELETTGSLDLPRHAEKNDIWALGMIFFHMLSGSMPFQATDRATLMRSVGQKPIVYEESAWSKLSSSAREVVEQMLRVNPAIRISASNLLKHPWIKVARTTFPRRRMVVMLNNLRLNVQESEFKRFVLRVIAEQLPRDSKTEQAVEKAFRCLDRNGDGVLTVEEVVKGLKKHLEVKDEKDLAALFAQVDRDGSGTINVQEFLAAAMDQNRISGLPILWEAFSAFDKDRGGTISNDEIGKIVKELEGQLVSMEVAESCAQAIQRELEQTGNSGDLDFEQFVYLMKTRPTPVDLLNTQITRAFWGFGMDCYQVRHREPERWDITKEHPKANRSVYRRRAPRKKGDEEEPVLAG</sequence>
<dbReference type="PROSITE" id="PS00018">
    <property type="entry name" value="EF_HAND_1"/>
    <property type="match status" value="3"/>
</dbReference>
<evidence type="ECO:0000313" key="12">
    <source>
        <dbReference type="EMBL" id="CAK8998293.1"/>
    </source>
</evidence>
<dbReference type="Pfam" id="PF13499">
    <property type="entry name" value="EF-hand_7"/>
    <property type="match status" value="1"/>
</dbReference>
<dbReference type="SMART" id="SM00220">
    <property type="entry name" value="S_TKc"/>
    <property type="match status" value="1"/>
</dbReference>
<dbReference type="CDD" id="cd00051">
    <property type="entry name" value="EFh"/>
    <property type="match status" value="1"/>
</dbReference>
<comment type="cofactor">
    <cofactor evidence="1">
        <name>Mg(2+)</name>
        <dbReference type="ChEBI" id="CHEBI:18420"/>
    </cofactor>
</comment>
<reference evidence="12 13" key="1">
    <citation type="submission" date="2024-02" db="EMBL/GenBank/DDBJ databases">
        <authorList>
            <person name="Chen Y."/>
            <person name="Shah S."/>
            <person name="Dougan E. K."/>
            <person name="Thang M."/>
            <person name="Chan C."/>
        </authorList>
    </citation>
    <scope>NUCLEOTIDE SEQUENCE [LARGE SCALE GENOMIC DNA]</scope>
</reference>
<evidence type="ECO:0000256" key="3">
    <source>
        <dbReference type="ARBA" id="ARBA00022679"/>
    </source>
</evidence>
<dbReference type="Gene3D" id="1.10.510.10">
    <property type="entry name" value="Transferase(Phosphotransferase) domain 1"/>
    <property type="match status" value="1"/>
</dbReference>
<dbReference type="SUPFAM" id="SSF56112">
    <property type="entry name" value="Protein kinase-like (PK-like)"/>
    <property type="match status" value="1"/>
</dbReference>
<evidence type="ECO:0000259" key="11">
    <source>
        <dbReference type="PROSITE" id="PS50222"/>
    </source>
</evidence>
<dbReference type="Pfam" id="PF00069">
    <property type="entry name" value="Pkinase"/>
    <property type="match status" value="1"/>
</dbReference>
<dbReference type="InterPro" id="IPR018247">
    <property type="entry name" value="EF_Hand_1_Ca_BS"/>
</dbReference>
<accession>A0ABP0I6T3</accession>
<evidence type="ECO:0000256" key="7">
    <source>
        <dbReference type="ARBA" id="ARBA00022840"/>
    </source>
</evidence>
<comment type="caution">
    <text evidence="12">The sequence shown here is derived from an EMBL/GenBank/DDBJ whole genome shotgun (WGS) entry which is preliminary data.</text>
</comment>
<dbReference type="EMBL" id="CAXAMN010002213">
    <property type="protein sequence ID" value="CAK8998293.1"/>
    <property type="molecule type" value="Genomic_DNA"/>
</dbReference>
<keyword evidence="6" id="KW-0106">Calcium</keyword>
<dbReference type="InterPro" id="IPR002048">
    <property type="entry name" value="EF_hand_dom"/>
</dbReference>
<feature type="domain" description="EF-hand" evidence="11">
    <location>
        <begin position="398"/>
        <end position="433"/>
    </location>
</feature>
<evidence type="ECO:0000256" key="8">
    <source>
        <dbReference type="ARBA" id="ARBA00024334"/>
    </source>
</evidence>
<dbReference type="InterPro" id="IPR011992">
    <property type="entry name" value="EF-hand-dom_pair"/>
</dbReference>
<evidence type="ECO:0000256" key="2">
    <source>
        <dbReference type="ARBA" id="ARBA00022527"/>
    </source>
</evidence>
<dbReference type="InterPro" id="IPR011009">
    <property type="entry name" value="Kinase-like_dom_sf"/>
</dbReference>
<evidence type="ECO:0000259" key="10">
    <source>
        <dbReference type="PROSITE" id="PS50011"/>
    </source>
</evidence>
<evidence type="ECO:0000256" key="9">
    <source>
        <dbReference type="SAM" id="MobiDB-lite"/>
    </source>
</evidence>
<organism evidence="12 13">
    <name type="scientific">Durusdinium trenchii</name>
    <dbReference type="NCBI Taxonomy" id="1381693"/>
    <lineage>
        <taxon>Eukaryota</taxon>
        <taxon>Sar</taxon>
        <taxon>Alveolata</taxon>
        <taxon>Dinophyceae</taxon>
        <taxon>Suessiales</taxon>
        <taxon>Symbiodiniaceae</taxon>
        <taxon>Durusdinium</taxon>
    </lineage>
</organism>
<proteinExistence type="inferred from homology"/>
<keyword evidence="3" id="KW-0808">Transferase</keyword>
<gene>
    <name evidence="12" type="ORF">CCMP2556_LOCUS5191</name>
</gene>
<dbReference type="InterPro" id="IPR050205">
    <property type="entry name" value="CDPK_Ser/Thr_kinases"/>
</dbReference>
<dbReference type="Proteomes" id="UP001642484">
    <property type="component" value="Unassembled WGS sequence"/>
</dbReference>
<protein>
    <recommendedName>
        <fullName evidence="14">Non-specific serine/threonine protein kinase</fullName>
    </recommendedName>
</protein>
<evidence type="ECO:0000256" key="1">
    <source>
        <dbReference type="ARBA" id="ARBA00001946"/>
    </source>
</evidence>
<dbReference type="PROSITE" id="PS50011">
    <property type="entry name" value="PROTEIN_KINASE_DOM"/>
    <property type="match status" value="1"/>
</dbReference>
<evidence type="ECO:0008006" key="14">
    <source>
        <dbReference type="Google" id="ProtNLM"/>
    </source>
</evidence>
<keyword evidence="5" id="KW-0418">Kinase</keyword>
<dbReference type="SMART" id="SM00054">
    <property type="entry name" value="EFh"/>
    <property type="match status" value="3"/>
</dbReference>
<dbReference type="Pfam" id="PF13202">
    <property type="entry name" value="EF-hand_5"/>
    <property type="match status" value="1"/>
</dbReference>
<dbReference type="Gene3D" id="3.30.200.20">
    <property type="entry name" value="Phosphorylase Kinase, domain 1"/>
    <property type="match status" value="1"/>
</dbReference>
<keyword evidence="7" id="KW-0067">ATP-binding</keyword>
<dbReference type="Gene3D" id="1.10.238.10">
    <property type="entry name" value="EF-hand"/>
    <property type="match status" value="2"/>
</dbReference>
<keyword evidence="4" id="KW-0547">Nucleotide-binding</keyword>
<dbReference type="PROSITE" id="PS50222">
    <property type="entry name" value="EF_HAND_2"/>
    <property type="match status" value="3"/>
</dbReference>
<feature type="domain" description="Protein kinase" evidence="10">
    <location>
        <begin position="42"/>
        <end position="317"/>
    </location>
</feature>
<comment type="similarity">
    <text evidence="8">Belongs to the protein kinase superfamily. Ser/Thr protein kinase family. CDPK subfamily.</text>
</comment>
<keyword evidence="2" id="KW-0723">Serine/threonine-protein kinase</keyword>
<keyword evidence="13" id="KW-1185">Reference proteome</keyword>
<dbReference type="PANTHER" id="PTHR24349">
    <property type="entry name" value="SERINE/THREONINE-PROTEIN KINASE"/>
    <property type="match status" value="1"/>
</dbReference>
<evidence type="ECO:0000313" key="13">
    <source>
        <dbReference type="Proteomes" id="UP001642484"/>
    </source>
</evidence>
<evidence type="ECO:0000256" key="5">
    <source>
        <dbReference type="ARBA" id="ARBA00022777"/>
    </source>
</evidence>
<dbReference type="SUPFAM" id="SSF47473">
    <property type="entry name" value="EF-hand"/>
    <property type="match status" value="1"/>
</dbReference>
<feature type="region of interest" description="Disordered" evidence="9">
    <location>
        <begin position="544"/>
        <end position="573"/>
    </location>
</feature>
<evidence type="ECO:0000256" key="4">
    <source>
        <dbReference type="ARBA" id="ARBA00022741"/>
    </source>
</evidence>
<feature type="domain" description="EF-hand" evidence="11">
    <location>
        <begin position="434"/>
        <end position="469"/>
    </location>
</feature>
<evidence type="ECO:0000256" key="6">
    <source>
        <dbReference type="ARBA" id="ARBA00022837"/>
    </source>
</evidence>
<feature type="domain" description="EF-hand" evidence="11">
    <location>
        <begin position="362"/>
        <end position="397"/>
    </location>
</feature>
<name>A0ABP0I6T3_9DINO</name>
<dbReference type="InterPro" id="IPR000719">
    <property type="entry name" value="Prot_kinase_dom"/>
</dbReference>